<evidence type="ECO:0000313" key="3">
    <source>
        <dbReference type="EMBL" id="NIJ01234.1"/>
    </source>
</evidence>
<dbReference type="InterPro" id="IPR026004">
    <property type="entry name" value="Septum_form"/>
</dbReference>
<dbReference type="Pfam" id="PF13845">
    <property type="entry name" value="Septum_form"/>
    <property type="match status" value="1"/>
</dbReference>
<feature type="signal peptide" evidence="1">
    <location>
        <begin position="1"/>
        <end position="22"/>
    </location>
</feature>
<evidence type="ECO:0000259" key="2">
    <source>
        <dbReference type="Pfam" id="PF13845"/>
    </source>
</evidence>
<feature type="domain" description="Septum formation-related" evidence="2">
    <location>
        <begin position="31"/>
        <end position="144"/>
    </location>
</feature>
<organism evidence="3 4">
    <name type="scientific">Paenarthrobacter ilicis</name>
    <dbReference type="NCBI Taxonomy" id="43665"/>
    <lineage>
        <taxon>Bacteria</taxon>
        <taxon>Bacillati</taxon>
        <taxon>Actinomycetota</taxon>
        <taxon>Actinomycetes</taxon>
        <taxon>Micrococcales</taxon>
        <taxon>Micrococcaceae</taxon>
        <taxon>Paenarthrobacter</taxon>
    </lineage>
</organism>
<sequence length="163" mass="17120">MLHRAKPLHTAALVAVASLALAGCSLISSGDAKRDDTGKPTETSVADAFKVKVGDCIAEPSGTEVKDVSVIPCEQNHDLEAYAAKNIVADDYPGQEEVAKQSEDFCGTEFATFVGVPFDQSTLELTYFYPTSDTWKAKDREIVCLIGGASGTSTAGTLKGAAK</sequence>
<comment type="caution">
    <text evidence="3">The sequence shown here is derived from an EMBL/GenBank/DDBJ whole genome shotgun (WGS) entry which is preliminary data.</text>
</comment>
<name>A0ABX0TFH9_9MICC</name>
<proteinExistence type="predicted"/>
<feature type="chain" id="PRO_5047307981" description="Septum formation-related domain-containing protein" evidence="1">
    <location>
        <begin position="23"/>
        <end position="163"/>
    </location>
</feature>
<dbReference type="Proteomes" id="UP000802392">
    <property type="component" value="Unassembled WGS sequence"/>
</dbReference>
<dbReference type="RefSeq" id="WP_167265012.1">
    <property type="nucleotide sequence ID" value="NZ_BAAAVO010000013.1"/>
</dbReference>
<accession>A0ABX0TFH9</accession>
<evidence type="ECO:0000256" key="1">
    <source>
        <dbReference type="SAM" id="SignalP"/>
    </source>
</evidence>
<evidence type="ECO:0000313" key="4">
    <source>
        <dbReference type="Proteomes" id="UP000802392"/>
    </source>
</evidence>
<dbReference type="EMBL" id="JAAOZD010000003">
    <property type="protein sequence ID" value="NIJ01234.1"/>
    <property type="molecule type" value="Genomic_DNA"/>
</dbReference>
<keyword evidence="4" id="KW-1185">Reference proteome</keyword>
<keyword evidence="1" id="KW-0732">Signal</keyword>
<reference evidence="3 4" key="1">
    <citation type="submission" date="2020-03" db="EMBL/GenBank/DDBJ databases">
        <title>Genomic Encyclopedia of Type Strains, Phase III (KMG-III): the genomes of soil and plant-associated and newly described type strains.</title>
        <authorList>
            <person name="Whitman W."/>
        </authorList>
    </citation>
    <scope>NUCLEOTIDE SEQUENCE [LARGE SCALE GENOMIC DNA]</scope>
    <source>
        <strain evidence="3 4">CECT 4207</strain>
    </source>
</reference>
<dbReference type="PROSITE" id="PS51257">
    <property type="entry name" value="PROKAR_LIPOPROTEIN"/>
    <property type="match status" value="1"/>
</dbReference>
<gene>
    <name evidence="3" type="ORF">FHR86_001555</name>
</gene>
<protein>
    <recommendedName>
        <fullName evidence="2">Septum formation-related domain-containing protein</fullName>
    </recommendedName>
</protein>